<name>A0A813JEV9_POLGL</name>
<dbReference type="SUPFAM" id="SSF53756">
    <property type="entry name" value="UDP-Glycosyltransferase/glycogen phosphorylase"/>
    <property type="match status" value="1"/>
</dbReference>
<organism evidence="5 6">
    <name type="scientific">Polarella glacialis</name>
    <name type="common">Dinoflagellate</name>
    <dbReference type="NCBI Taxonomy" id="89957"/>
    <lineage>
        <taxon>Eukaryota</taxon>
        <taxon>Sar</taxon>
        <taxon>Alveolata</taxon>
        <taxon>Dinophyceae</taxon>
        <taxon>Suessiales</taxon>
        <taxon>Suessiaceae</taxon>
        <taxon>Polarella</taxon>
    </lineage>
</organism>
<evidence type="ECO:0000256" key="3">
    <source>
        <dbReference type="ARBA" id="ARBA00022679"/>
    </source>
</evidence>
<evidence type="ECO:0000256" key="2">
    <source>
        <dbReference type="ARBA" id="ARBA00022676"/>
    </source>
</evidence>
<dbReference type="Proteomes" id="UP000626109">
    <property type="component" value="Unassembled WGS sequence"/>
</dbReference>
<keyword evidence="2" id="KW-0328">Glycosyltransferase</keyword>
<keyword evidence="3" id="KW-0808">Transferase</keyword>
<dbReference type="GO" id="GO:0016758">
    <property type="term" value="F:hexosyltransferase activity"/>
    <property type="evidence" value="ECO:0007669"/>
    <property type="project" value="InterPro"/>
</dbReference>
<dbReference type="InterPro" id="IPR050519">
    <property type="entry name" value="Glycosyltransf_28_UgtP"/>
</dbReference>
<reference evidence="5" key="1">
    <citation type="submission" date="2021-02" db="EMBL/GenBank/DDBJ databases">
        <authorList>
            <person name="Dougan E. K."/>
            <person name="Rhodes N."/>
            <person name="Thang M."/>
            <person name="Chan C."/>
        </authorList>
    </citation>
    <scope>NUCLEOTIDE SEQUENCE</scope>
</reference>
<evidence type="ECO:0000313" key="5">
    <source>
        <dbReference type="EMBL" id="CAE8675258.1"/>
    </source>
</evidence>
<evidence type="ECO:0000313" key="6">
    <source>
        <dbReference type="Proteomes" id="UP000626109"/>
    </source>
</evidence>
<accession>A0A813JEV9</accession>
<dbReference type="EMBL" id="CAJNNW010025017">
    <property type="protein sequence ID" value="CAE8675258.1"/>
    <property type="molecule type" value="Genomic_DNA"/>
</dbReference>
<comment type="caution">
    <text evidence="5">The sequence shown here is derived from an EMBL/GenBank/DDBJ whole genome shotgun (WGS) entry which is preliminary data.</text>
</comment>
<dbReference type="InterPro" id="IPR009695">
    <property type="entry name" value="Diacylglyc_glucosyltr_N"/>
</dbReference>
<feature type="domain" description="Diacylglycerol glucosyltransferase N-terminal" evidence="4">
    <location>
        <begin position="7"/>
        <end position="64"/>
    </location>
</feature>
<dbReference type="Pfam" id="PF06925">
    <property type="entry name" value="MGDG_synth"/>
    <property type="match status" value="1"/>
</dbReference>
<feature type="non-terminal residue" evidence="5">
    <location>
        <position position="122"/>
    </location>
</feature>
<dbReference type="GO" id="GO:0016020">
    <property type="term" value="C:membrane"/>
    <property type="evidence" value="ECO:0007669"/>
    <property type="project" value="GOC"/>
</dbReference>
<evidence type="ECO:0000259" key="4">
    <source>
        <dbReference type="Pfam" id="PF06925"/>
    </source>
</evidence>
<comment type="similarity">
    <text evidence="1">Belongs to the glycosyltransferase 28 family.</text>
</comment>
<dbReference type="AlphaFoldDB" id="A0A813JEV9"/>
<dbReference type="PANTHER" id="PTHR43025">
    <property type="entry name" value="MONOGALACTOSYLDIACYLGLYCEROL SYNTHASE"/>
    <property type="match status" value="1"/>
</dbReference>
<feature type="non-terminal residue" evidence="5">
    <location>
        <position position="1"/>
    </location>
</feature>
<proteinExistence type="inferred from homology"/>
<gene>
    <name evidence="5" type="ORF">PGLA2088_LOCUS19314</name>
</gene>
<dbReference type="PANTHER" id="PTHR43025:SF3">
    <property type="entry name" value="MONOGALACTOSYLDIACYLGLYCEROL SYNTHASE 1, CHLOROPLASTIC"/>
    <property type="match status" value="1"/>
</dbReference>
<sequence>VLKKMARSTRRRIPFVTVVTDLGSAHPMWFHPEADRVFVPSEAVRQIALGCGVRESAIHMYGLPLRRAFWAPETRSRETLRQELGLVPQAATVLVVGGGDGVGQIQRVAEAMAKEMGNAARD</sequence>
<dbReference type="GO" id="GO:0009247">
    <property type="term" value="P:glycolipid biosynthetic process"/>
    <property type="evidence" value="ECO:0007669"/>
    <property type="project" value="InterPro"/>
</dbReference>
<evidence type="ECO:0000256" key="1">
    <source>
        <dbReference type="ARBA" id="ARBA00006962"/>
    </source>
</evidence>
<protein>
    <recommendedName>
        <fullName evidence="4">Diacylglycerol glucosyltransferase N-terminal domain-containing protein</fullName>
    </recommendedName>
</protein>